<dbReference type="Proteomes" id="UP000823882">
    <property type="component" value="Unassembled WGS sequence"/>
</dbReference>
<gene>
    <name evidence="2" type="ORF">H9701_09330</name>
</gene>
<evidence type="ECO:0000259" key="1">
    <source>
        <dbReference type="Pfam" id="PF12724"/>
    </source>
</evidence>
<evidence type="ECO:0000313" key="3">
    <source>
        <dbReference type="Proteomes" id="UP000823882"/>
    </source>
</evidence>
<proteinExistence type="predicted"/>
<reference evidence="2" key="2">
    <citation type="submission" date="2021-04" db="EMBL/GenBank/DDBJ databases">
        <authorList>
            <person name="Gilroy R."/>
        </authorList>
    </citation>
    <scope>NUCLEOTIDE SEQUENCE</scope>
    <source>
        <strain evidence="2">CHK186-1790</strain>
    </source>
</reference>
<comment type="caution">
    <text evidence="2">The sequence shown here is derived from an EMBL/GenBank/DDBJ whole genome shotgun (WGS) entry which is preliminary data.</text>
</comment>
<organism evidence="2 3">
    <name type="scientific">Candidatus Intestinimonas pullistercoris</name>
    <dbReference type="NCBI Taxonomy" id="2838623"/>
    <lineage>
        <taxon>Bacteria</taxon>
        <taxon>Bacillati</taxon>
        <taxon>Bacillota</taxon>
        <taxon>Clostridia</taxon>
        <taxon>Eubacteriales</taxon>
        <taxon>Intestinimonas</taxon>
    </lineage>
</organism>
<reference evidence="2" key="1">
    <citation type="journal article" date="2021" name="PeerJ">
        <title>Extensive microbial diversity within the chicken gut microbiome revealed by metagenomics and culture.</title>
        <authorList>
            <person name="Gilroy R."/>
            <person name="Ravi A."/>
            <person name="Getino M."/>
            <person name="Pursley I."/>
            <person name="Horton D.L."/>
            <person name="Alikhan N.F."/>
            <person name="Baker D."/>
            <person name="Gharbi K."/>
            <person name="Hall N."/>
            <person name="Watson M."/>
            <person name="Adriaenssens E.M."/>
            <person name="Foster-Nyarko E."/>
            <person name="Jarju S."/>
            <person name="Secka A."/>
            <person name="Antonio M."/>
            <person name="Oren A."/>
            <person name="Chaudhuri R.R."/>
            <person name="La Ragione R."/>
            <person name="Hildebrand F."/>
            <person name="Pallen M.J."/>
        </authorList>
    </citation>
    <scope>NUCLEOTIDE SEQUENCE</scope>
    <source>
        <strain evidence="2">CHK186-1790</strain>
    </source>
</reference>
<dbReference type="PANTHER" id="PTHR38030">
    <property type="entry name" value="PROTOPORPHYRINOGEN IX DEHYDROGENASE [MENAQUINONE]"/>
    <property type="match status" value="1"/>
</dbReference>
<name>A0A9D2P2L6_9FIRM</name>
<dbReference type="GO" id="GO:0010181">
    <property type="term" value="F:FMN binding"/>
    <property type="evidence" value="ECO:0007669"/>
    <property type="project" value="TreeGrafter"/>
</dbReference>
<dbReference type="SUPFAM" id="SSF52218">
    <property type="entry name" value="Flavoproteins"/>
    <property type="match status" value="1"/>
</dbReference>
<dbReference type="AlphaFoldDB" id="A0A9D2P2L6"/>
<protein>
    <submittedName>
        <fullName evidence="2">Flavodoxin family protein</fullName>
    </submittedName>
</protein>
<dbReference type="GO" id="GO:0006783">
    <property type="term" value="P:heme biosynthetic process"/>
    <property type="evidence" value="ECO:0007669"/>
    <property type="project" value="TreeGrafter"/>
</dbReference>
<dbReference type="PANTHER" id="PTHR38030:SF2">
    <property type="entry name" value="PROTOPORPHYRINOGEN IX DEHYDROGENASE [QUINONE]"/>
    <property type="match status" value="1"/>
</dbReference>
<dbReference type="Gene3D" id="3.40.50.360">
    <property type="match status" value="1"/>
</dbReference>
<dbReference type="InterPro" id="IPR052200">
    <property type="entry name" value="Protoporphyrinogen_IX_DH"/>
</dbReference>
<sequence>MKTAILYYSRHHENTKKLLDAIAAEHPFTAIDVTKTEHVDLTGYDLIGFASGIYYSRFHKRLEQLAEQALPAGKRVFFLYTYGVKKEGYTKSMEAIAARKSAEVVGSFGCLGWNTFGPFKLIGGIAKGHPDQGELEGARRFYAQMVEREQGRG</sequence>
<dbReference type="Pfam" id="PF12724">
    <property type="entry name" value="Flavodoxin_5"/>
    <property type="match status" value="1"/>
</dbReference>
<accession>A0A9D2P2L6</accession>
<dbReference type="EMBL" id="DWWJ01000169">
    <property type="protein sequence ID" value="HJC41735.1"/>
    <property type="molecule type" value="Genomic_DNA"/>
</dbReference>
<dbReference type="InterPro" id="IPR026816">
    <property type="entry name" value="Flavodoxin_dom"/>
</dbReference>
<evidence type="ECO:0000313" key="2">
    <source>
        <dbReference type="EMBL" id="HJC41735.1"/>
    </source>
</evidence>
<feature type="domain" description="Flavodoxin" evidence="1">
    <location>
        <begin position="6"/>
        <end position="94"/>
    </location>
</feature>
<dbReference type="InterPro" id="IPR029039">
    <property type="entry name" value="Flavoprotein-like_sf"/>
</dbReference>
<dbReference type="GO" id="GO:0070819">
    <property type="term" value="F:menaquinone-dependent protoporphyrinogen oxidase activity"/>
    <property type="evidence" value="ECO:0007669"/>
    <property type="project" value="TreeGrafter"/>
</dbReference>